<proteinExistence type="predicted"/>
<dbReference type="EMBL" id="CP089983">
    <property type="protein sequence ID" value="WXB03368.1"/>
    <property type="molecule type" value="Genomic_DNA"/>
</dbReference>
<accession>A0ABZ2KXE2</accession>
<name>A0ABZ2KXE2_9BACT</name>
<feature type="transmembrane region" description="Helical" evidence="1">
    <location>
        <begin position="70"/>
        <end position="89"/>
    </location>
</feature>
<feature type="transmembrane region" description="Helical" evidence="1">
    <location>
        <begin position="274"/>
        <end position="294"/>
    </location>
</feature>
<evidence type="ECO:0000313" key="2">
    <source>
        <dbReference type="EMBL" id="WXB03368.1"/>
    </source>
</evidence>
<feature type="transmembrane region" description="Helical" evidence="1">
    <location>
        <begin position="131"/>
        <end position="149"/>
    </location>
</feature>
<evidence type="ECO:0000313" key="3">
    <source>
        <dbReference type="Proteomes" id="UP001374803"/>
    </source>
</evidence>
<feature type="transmembrane region" description="Helical" evidence="1">
    <location>
        <begin position="161"/>
        <end position="181"/>
    </location>
</feature>
<feature type="transmembrane region" description="Helical" evidence="1">
    <location>
        <begin position="241"/>
        <end position="262"/>
    </location>
</feature>
<dbReference type="PANTHER" id="PTHR43596:SF1">
    <property type="entry name" value="ADP,ATP CARRIER PROTEIN"/>
    <property type="match status" value="1"/>
</dbReference>
<protein>
    <submittedName>
        <fullName evidence="2">MFS transporter</fullName>
    </submittedName>
</protein>
<dbReference type="SUPFAM" id="SSF103473">
    <property type="entry name" value="MFS general substrate transporter"/>
    <property type="match status" value="1"/>
</dbReference>
<reference evidence="2" key="1">
    <citation type="submission" date="2021-12" db="EMBL/GenBank/DDBJ databases">
        <title>Discovery of the Pendulisporaceae a myxobacterial family with distinct sporulation behavior and unique specialized metabolism.</title>
        <authorList>
            <person name="Garcia R."/>
            <person name="Popoff A."/>
            <person name="Bader C.D."/>
            <person name="Loehr J."/>
            <person name="Walesch S."/>
            <person name="Walt C."/>
            <person name="Boldt J."/>
            <person name="Bunk B."/>
            <person name="Haeckl F.J.F.P.J."/>
            <person name="Gunesch A.P."/>
            <person name="Birkelbach J."/>
            <person name="Nuebel U."/>
            <person name="Pietschmann T."/>
            <person name="Bach T."/>
            <person name="Mueller R."/>
        </authorList>
    </citation>
    <scope>NUCLEOTIDE SEQUENCE</scope>
    <source>
        <strain evidence="2">MSr11367</strain>
    </source>
</reference>
<feature type="transmembrane region" description="Helical" evidence="1">
    <location>
        <begin position="369"/>
        <end position="387"/>
    </location>
</feature>
<feature type="transmembrane region" description="Helical" evidence="1">
    <location>
        <begin position="300"/>
        <end position="318"/>
    </location>
</feature>
<dbReference type="Proteomes" id="UP001374803">
    <property type="component" value="Chromosome"/>
</dbReference>
<keyword evidence="1" id="KW-1133">Transmembrane helix</keyword>
<keyword evidence="3" id="KW-1185">Reference proteome</keyword>
<feature type="transmembrane region" description="Helical" evidence="1">
    <location>
        <begin position="208"/>
        <end position="226"/>
    </location>
</feature>
<feature type="transmembrane region" description="Helical" evidence="1">
    <location>
        <begin position="339"/>
        <end position="363"/>
    </location>
</feature>
<organism evidence="2 3">
    <name type="scientific">Pendulispora rubella</name>
    <dbReference type="NCBI Taxonomy" id="2741070"/>
    <lineage>
        <taxon>Bacteria</taxon>
        <taxon>Pseudomonadati</taxon>
        <taxon>Myxococcota</taxon>
        <taxon>Myxococcia</taxon>
        <taxon>Myxococcales</taxon>
        <taxon>Sorangiineae</taxon>
        <taxon>Pendulisporaceae</taxon>
        <taxon>Pendulispora</taxon>
    </lineage>
</organism>
<sequence>MTERSPKLDIAVAIAVIAQQVAGKVARDSMFLARFPATSLPTVIGASAVLSLAAVSMTSRLMARKGPSRFVPALFALNALAFVLEWVLAPSFSGVSAAAIYVHTSVAGGLMISGFWSIVNERFDPHVARRNIIRITTGATLGGLIGGFASKRIAEVFEPRAILLMLAVVSALCVWGVGVLGRSLPQPSETSPPASFRDGLKPLAERPYLRRVLSMVVVVALFELFLDCALKTAAETTLHEARALVAFFALFHTAVGVLTFVVQVALSGVFLERFGLGATLAILPASVVAASFVAAGYSTLAAIAVAAGLETALASSLFRSAYEILFTPVPAHRKRALKVVVDVAVPRLGTMLGSVAVVVVVAVTAQISTVLMLGASALGVLGVTYGISLHRMYVAELATSLQLGIVKMTEKDARDATTRHTIMSTMALDRARLLAQIEVLRRADEEPAPRTEGERDKSDADLFDVLLRGLEGDDFDVCYANARALAAICAENPALAPHRDRVLELARGALSIDDPTWSARRHLRSDARLREGMHRGLEHVFTLLGLALDREIIKGCLVAFNGPDRRLRGTALEYLENALPNDVASLLRERIQRMHEEEGP</sequence>
<gene>
    <name evidence="2" type="ORF">LVJ94_41500</name>
</gene>
<feature type="transmembrane region" description="Helical" evidence="1">
    <location>
        <begin position="39"/>
        <end position="58"/>
    </location>
</feature>
<evidence type="ECO:0000256" key="1">
    <source>
        <dbReference type="SAM" id="Phobius"/>
    </source>
</evidence>
<dbReference type="Gene3D" id="1.20.1250.20">
    <property type="entry name" value="MFS general substrate transporter like domains"/>
    <property type="match status" value="1"/>
</dbReference>
<dbReference type="InterPro" id="IPR036259">
    <property type="entry name" value="MFS_trans_sf"/>
</dbReference>
<dbReference type="PANTHER" id="PTHR43596">
    <property type="entry name" value="ADP,ATP CARRIER PROTEIN"/>
    <property type="match status" value="1"/>
</dbReference>
<keyword evidence="1" id="KW-0472">Membrane</keyword>
<feature type="transmembrane region" description="Helical" evidence="1">
    <location>
        <begin position="95"/>
        <end position="119"/>
    </location>
</feature>
<dbReference type="CDD" id="cd06174">
    <property type="entry name" value="MFS"/>
    <property type="match status" value="1"/>
</dbReference>
<dbReference type="RefSeq" id="WP_394832998.1">
    <property type="nucleotide sequence ID" value="NZ_CP089929.1"/>
</dbReference>
<keyword evidence="1" id="KW-0812">Transmembrane</keyword>